<evidence type="ECO:0000313" key="5">
    <source>
        <dbReference type="EMBL" id="ARW63427.1"/>
    </source>
</evidence>
<dbReference type="RefSeq" id="YP_009394865.1">
    <property type="nucleotide sequence ID" value="NC_035275.1"/>
</dbReference>
<comment type="similarity">
    <text evidence="1">Belongs to the bacterial ribosomal protein bL34 family.</text>
</comment>
<evidence type="ECO:0000256" key="3">
    <source>
        <dbReference type="ARBA" id="ARBA00023274"/>
    </source>
</evidence>
<protein>
    <submittedName>
        <fullName evidence="5">Ribosomal protein L34</fullName>
    </submittedName>
</protein>
<dbReference type="GO" id="GO:0006412">
    <property type="term" value="P:translation"/>
    <property type="evidence" value="ECO:0007669"/>
    <property type="project" value="InterPro"/>
</dbReference>
<dbReference type="Gene3D" id="1.10.287.3980">
    <property type="match status" value="1"/>
</dbReference>
<feature type="region of interest" description="Disordered" evidence="4">
    <location>
        <begin position="1"/>
        <end position="22"/>
    </location>
</feature>
<geneLocation type="chloroplast" evidence="5"/>
<reference evidence="5" key="1">
    <citation type="journal article" date="2017" name="J. Phycol.">
        <title>Analysis of chloroplast genomes and a supermatrix inform reclassification of the Rhodomelaceae (Rhodophyta).</title>
        <authorList>
            <person name="Diaz-Tapia P."/>
            <person name="Maggs C.A."/>
            <person name="West J.A."/>
            <person name="Verbruggen H."/>
        </authorList>
    </citation>
    <scope>NUCLEOTIDE SEQUENCE</scope>
    <source>
        <strain evidence="5">PD550</strain>
    </source>
</reference>
<evidence type="ECO:0000256" key="2">
    <source>
        <dbReference type="ARBA" id="ARBA00022980"/>
    </source>
</evidence>
<dbReference type="GO" id="GO:1990904">
    <property type="term" value="C:ribonucleoprotein complex"/>
    <property type="evidence" value="ECO:0007669"/>
    <property type="project" value="UniProtKB-KW"/>
</dbReference>
<dbReference type="InterPro" id="IPR000271">
    <property type="entry name" value="Ribosomal_bL34"/>
</dbReference>
<dbReference type="GO" id="GO:0005840">
    <property type="term" value="C:ribosome"/>
    <property type="evidence" value="ECO:0007669"/>
    <property type="project" value="UniProtKB-KW"/>
</dbReference>
<keyword evidence="5" id="KW-0934">Plastid</keyword>
<dbReference type="Pfam" id="PF00468">
    <property type="entry name" value="Ribosomal_L34"/>
    <property type="match status" value="1"/>
</dbReference>
<dbReference type="AlphaFoldDB" id="A0A1Z1MBF8"/>
<keyword evidence="3" id="KW-0687">Ribonucleoprotein</keyword>
<name>A0A1Z1MBF8_POLUR</name>
<dbReference type="EMBL" id="MF101428">
    <property type="protein sequence ID" value="ARW63427.1"/>
    <property type="molecule type" value="Genomic_DNA"/>
</dbReference>
<feature type="compositionally biased region" description="Basic residues" evidence="4">
    <location>
        <begin position="1"/>
        <end position="12"/>
    </location>
</feature>
<keyword evidence="2 5" id="KW-0689">Ribosomal protein</keyword>
<evidence type="ECO:0000256" key="4">
    <source>
        <dbReference type="SAM" id="MobiDB-lite"/>
    </source>
</evidence>
<proteinExistence type="inferred from homology"/>
<keyword evidence="5" id="KW-0150">Chloroplast</keyword>
<sequence length="40" mass="4961">MKTISNKKKNRKNGFLSRMKTKSGRRIFNLKRRKRRRIIN</sequence>
<dbReference type="GO" id="GO:0003735">
    <property type="term" value="F:structural constituent of ribosome"/>
    <property type="evidence" value="ECO:0007669"/>
    <property type="project" value="InterPro"/>
</dbReference>
<evidence type="ECO:0000256" key="1">
    <source>
        <dbReference type="ARBA" id="ARBA00010111"/>
    </source>
</evidence>
<dbReference type="GeneID" id="33356799"/>
<organism evidence="5">
    <name type="scientific">Polysiphonia urceolata</name>
    <name type="common">Red alga</name>
    <name type="synonym">Conferva urceolata</name>
    <dbReference type="NCBI Taxonomy" id="173545"/>
    <lineage>
        <taxon>Eukaryota</taxon>
        <taxon>Rhodophyta</taxon>
        <taxon>Florideophyceae</taxon>
        <taxon>Rhodymeniophycidae</taxon>
        <taxon>Ceramiales</taxon>
        <taxon>Rhodomelaceae</taxon>
        <taxon>Polysiphonioideae</taxon>
        <taxon>Polysiphonia</taxon>
    </lineage>
</organism>
<gene>
    <name evidence="5" type="primary">rpl34</name>
</gene>
<accession>A0A1Z1MBF8</accession>